<name>A0A6A8AE14_9HYPH</name>
<sequence length="132" mass="13828">MEKMRHGFGRLAFVAALIAIPVGVSGCNSFALDDGIPNTAPQATVVSTRAVTAGPVARRQGTGYPTFDGKLTAANSQIDDAEYTSQESQMSALGRARSNGSISEREYQQRVAELQAVATGHVTEADAKISGQ</sequence>
<feature type="region of interest" description="Disordered" evidence="1">
    <location>
        <begin position="81"/>
        <end position="105"/>
    </location>
</feature>
<dbReference type="AlphaFoldDB" id="A0A6A8AE14"/>
<dbReference type="Proteomes" id="UP000435138">
    <property type="component" value="Unassembled WGS sequence"/>
</dbReference>
<dbReference type="RefSeq" id="WP_153359020.1">
    <property type="nucleotide sequence ID" value="NZ_JAYKOO010000001.1"/>
</dbReference>
<comment type="caution">
    <text evidence="2">The sequence shown here is derived from an EMBL/GenBank/DDBJ whole genome shotgun (WGS) entry which is preliminary data.</text>
</comment>
<evidence type="ECO:0000313" key="3">
    <source>
        <dbReference type="Proteomes" id="UP000435138"/>
    </source>
</evidence>
<protein>
    <recommendedName>
        <fullName evidence="4">SHOCT domain-containing protein</fullName>
    </recommendedName>
</protein>
<accession>A0A6A8AE14</accession>
<keyword evidence="3" id="KW-1185">Reference proteome</keyword>
<reference evidence="2 3" key="1">
    <citation type="submission" date="2019-11" db="EMBL/GenBank/DDBJ databases">
        <title>Genome analysis of Rhizobacterium cereale a novel genus and species isolated from maize roots in North Spain.</title>
        <authorList>
            <person name="Menendez E."/>
            <person name="Flores-Felix J.D."/>
            <person name="Ramirez-Bahena M.-H."/>
            <person name="Igual J.M."/>
            <person name="Garcia-Fraile P."/>
            <person name="Peix A."/>
            <person name="Velazquez E."/>
        </authorList>
    </citation>
    <scope>NUCLEOTIDE SEQUENCE [LARGE SCALE GENOMIC DNA]</scope>
    <source>
        <strain evidence="2 3">RZME27</strain>
    </source>
</reference>
<dbReference type="EMBL" id="WIXI01000050">
    <property type="protein sequence ID" value="MQY49362.1"/>
    <property type="molecule type" value="Genomic_DNA"/>
</dbReference>
<gene>
    <name evidence="2" type="ORF">GAO09_25325</name>
</gene>
<evidence type="ECO:0000313" key="2">
    <source>
        <dbReference type="EMBL" id="MQY49362.1"/>
    </source>
</evidence>
<dbReference type="PROSITE" id="PS51257">
    <property type="entry name" value="PROKAR_LIPOPROTEIN"/>
    <property type="match status" value="1"/>
</dbReference>
<proteinExistence type="predicted"/>
<feature type="compositionally biased region" description="Polar residues" evidence="1">
    <location>
        <begin position="81"/>
        <end position="91"/>
    </location>
</feature>
<evidence type="ECO:0008006" key="4">
    <source>
        <dbReference type="Google" id="ProtNLM"/>
    </source>
</evidence>
<organism evidence="2 3">
    <name type="scientific">Endobacterium cereale</name>
    <dbReference type="NCBI Taxonomy" id="2663029"/>
    <lineage>
        <taxon>Bacteria</taxon>
        <taxon>Pseudomonadati</taxon>
        <taxon>Pseudomonadota</taxon>
        <taxon>Alphaproteobacteria</taxon>
        <taxon>Hyphomicrobiales</taxon>
        <taxon>Rhizobiaceae</taxon>
        <taxon>Endobacterium</taxon>
    </lineage>
</organism>
<evidence type="ECO:0000256" key="1">
    <source>
        <dbReference type="SAM" id="MobiDB-lite"/>
    </source>
</evidence>